<name>A0AAJ0CBQ2_9HYPO</name>
<evidence type="ECO:0000313" key="3">
    <source>
        <dbReference type="Proteomes" id="UP001251528"/>
    </source>
</evidence>
<evidence type="ECO:0008006" key="4">
    <source>
        <dbReference type="Google" id="ProtNLM"/>
    </source>
</evidence>
<gene>
    <name evidence="2" type="ORF">QQS21_012759</name>
</gene>
<dbReference type="InterPro" id="IPR036915">
    <property type="entry name" value="Cyclin-like_sf"/>
</dbReference>
<reference evidence="2" key="1">
    <citation type="submission" date="2023-06" db="EMBL/GenBank/DDBJ databases">
        <title>Conoideocrella luteorostrata (Hypocreales: Clavicipitaceae), a potential biocontrol fungus for elongate hemlock scale in United States Christmas tree production areas.</title>
        <authorList>
            <person name="Barrett H."/>
            <person name="Lovett B."/>
            <person name="Macias A.M."/>
            <person name="Stajich J.E."/>
            <person name="Kasson M.T."/>
        </authorList>
    </citation>
    <scope>NUCLEOTIDE SEQUENCE</scope>
    <source>
        <strain evidence="2">ARSEF 14590</strain>
    </source>
</reference>
<dbReference type="EMBL" id="JASWJB010000622">
    <property type="protein sequence ID" value="KAK2589562.1"/>
    <property type="molecule type" value="Genomic_DNA"/>
</dbReference>
<dbReference type="Proteomes" id="UP001251528">
    <property type="component" value="Unassembled WGS sequence"/>
</dbReference>
<evidence type="ECO:0000313" key="2">
    <source>
        <dbReference type="EMBL" id="KAK2589562.1"/>
    </source>
</evidence>
<dbReference type="AlphaFoldDB" id="A0AAJ0CBQ2"/>
<accession>A0AAJ0CBQ2</accession>
<keyword evidence="3" id="KW-1185">Reference proteome</keyword>
<sequence>MRRDNQGSVNASVSAMAAALTARNNVNAFDDSNSDSNPNAYFTYRPLSNLPTPPPTYKETKSPSTIVLGCMEDGEPVMAKFRGPAIHLVNLIPSSASLSTASVPTTQAILSRADLPIETVALAVCILDSLDKKFARAWRLSCPLLAGAPVRPSTNKRHSLPPTPVMYQHQQHQMLHIDSVPPEIIILAALVIAVKFTEDPQQVTQYYCNAWGRGTWSHDQLNVTERCIMESLNYRIMPLCDEDCLADAMVDMQLAGQQMDWDARGLSPPESIAGNNGDSNFVLGHSRSKTMLPSTGAIGLGLSLTPLDSPGTGSSKAATPRTDVSESSYF</sequence>
<protein>
    <recommendedName>
        <fullName evidence="4">Cyclin N-terminal domain-containing protein</fullName>
    </recommendedName>
</protein>
<dbReference type="SUPFAM" id="SSF47954">
    <property type="entry name" value="Cyclin-like"/>
    <property type="match status" value="1"/>
</dbReference>
<proteinExistence type="predicted"/>
<evidence type="ECO:0000256" key="1">
    <source>
        <dbReference type="SAM" id="MobiDB-lite"/>
    </source>
</evidence>
<feature type="region of interest" description="Disordered" evidence="1">
    <location>
        <begin position="309"/>
        <end position="330"/>
    </location>
</feature>
<comment type="caution">
    <text evidence="2">The sequence shown here is derived from an EMBL/GenBank/DDBJ whole genome shotgun (WGS) entry which is preliminary data.</text>
</comment>
<organism evidence="2 3">
    <name type="scientific">Conoideocrella luteorostrata</name>
    <dbReference type="NCBI Taxonomy" id="1105319"/>
    <lineage>
        <taxon>Eukaryota</taxon>
        <taxon>Fungi</taxon>
        <taxon>Dikarya</taxon>
        <taxon>Ascomycota</taxon>
        <taxon>Pezizomycotina</taxon>
        <taxon>Sordariomycetes</taxon>
        <taxon>Hypocreomycetidae</taxon>
        <taxon>Hypocreales</taxon>
        <taxon>Clavicipitaceae</taxon>
        <taxon>Conoideocrella</taxon>
    </lineage>
</organism>